<keyword evidence="1" id="KW-0812">Transmembrane</keyword>
<name>A0A0K2VH53_LEPSM</name>
<keyword evidence="1" id="KW-0472">Membrane</keyword>
<protein>
    <submittedName>
        <fullName evidence="2">Uncharacterized protein</fullName>
    </submittedName>
</protein>
<sequence length="73" mass="8845">MFLFHFLFRGFFQKTKIFLCFFIIFNICIFKAIKFRLILSGHEFSSSNICFNFQIETQMIFSMPLGIFSHWII</sequence>
<organism evidence="2">
    <name type="scientific">Lepeophtheirus salmonis</name>
    <name type="common">Salmon louse</name>
    <name type="synonym">Caligus salmonis</name>
    <dbReference type="NCBI Taxonomy" id="72036"/>
    <lineage>
        <taxon>Eukaryota</taxon>
        <taxon>Metazoa</taxon>
        <taxon>Ecdysozoa</taxon>
        <taxon>Arthropoda</taxon>
        <taxon>Crustacea</taxon>
        <taxon>Multicrustacea</taxon>
        <taxon>Hexanauplia</taxon>
        <taxon>Copepoda</taxon>
        <taxon>Siphonostomatoida</taxon>
        <taxon>Caligidae</taxon>
        <taxon>Lepeophtheirus</taxon>
    </lineage>
</organism>
<accession>A0A0K2VH53</accession>
<dbReference type="EMBL" id="HACA01032161">
    <property type="protein sequence ID" value="CDW49522.1"/>
    <property type="molecule type" value="Transcribed_RNA"/>
</dbReference>
<keyword evidence="1" id="KW-1133">Transmembrane helix</keyword>
<proteinExistence type="predicted"/>
<dbReference type="AlphaFoldDB" id="A0A0K2VH53"/>
<feature type="transmembrane region" description="Helical" evidence="1">
    <location>
        <begin position="15"/>
        <end position="33"/>
    </location>
</feature>
<evidence type="ECO:0000313" key="2">
    <source>
        <dbReference type="EMBL" id="CDW49522.1"/>
    </source>
</evidence>
<reference evidence="2" key="1">
    <citation type="submission" date="2014-05" db="EMBL/GenBank/DDBJ databases">
        <authorList>
            <person name="Chronopoulou M."/>
        </authorList>
    </citation>
    <scope>NUCLEOTIDE SEQUENCE</scope>
    <source>
        <tissue evidence="2">Whole organism</tissue>
    </source>
</reference>
<evidence type="ECO:0000256" key="1">
    <source>
        <dbReference type="SAM" id="Phobius"/>
    </source>
</evidence>